<evidence type="ECO:0000313" key="1">
    <source>
        <dbReference type="EMBL" id="MBS4181532.1"/>
    </source>
</evidence>
<evidence type="ECO:0008006" key="2">
    <source>
        <dbReference type="Google" id="ProtNLM"/>
    </source>
</evidence>
<protein>
    <recommendedName>
        <fullName evidence="2">Glycosyltransferase</fullName>
    </recommendedName>
</protein>
<organism evidence="1">
    <name type="scientific">Neobacillus citreus</name>
    <dbReference type="NCBI Taxonomy" id="2833578"/>
    <lineage>
        <taxon>Bacteria</taxon>
        <taxon>Bacillati</taxon>
        <taxon>Bacillota</taxon>
        <taxon>Bacilli</taxon>
        <taxon>Bacillales</taxon>
        <taxon>Bacillaceae</taxon>
        <taxon>Neobacillus</taxon>
    </lineage>
</organism>
<dbReference type="AlphaFoldDB" id="A0A942SX99"/>
<reference evidence="1" key="1">
    <citation type="submission" date="2021-05" db="EMBL/GenBank/DDBJ databases">
        <title>Novel Bacillus species.</title>
        <authorList>
            <person name="Liu G."/>
        </authorList>
    </citation>
    <scope>NUCLEOTIDE SEQUENCE</scope>
    <source>
        <strain evidence="1">FJAT-50051</strain>
    </source>
</reference>
<sequence>MTSFGERIAAAHLALESIAAGTVRPSRLILWLDDPAAIEHPTPGLRRLARRGLEIRATIDDGPHKKYYPYVQSVTSHRIPLVTADDDWMFPRRWLETLMRAHASDPSTNTTHRARRIPIIDGAVAPYAEWGRIGAGTASARNLATGGWGHVLVPRMLDALRGRHSEFRCAAPRADDIWLHRVAVESGTAPKSVGRYDHRHILHLPIGAGPTLAEGNVEHGGNDRQIEAAWTPEVLDRIVNAD</sequence>
<comment type="caution">
    <text evidence="1">The sequence shown here is derived from an EMBL/GenBank/DDBJ whole genome shotgun (WGS) entry which is preliminary data.</text>
</comment>
<accession>A0A942SX99</accession>
<name>A0A942SX99_9BACI</name>
<dbReference type="EMBL" id="JAGYPE010000002">
    <property type="protein sequence ID" value="MBS4181532.1"/>
    <property type="molecule type" value="Genomic_DNA"/>
</dbReference>
<proteinExistence type="predicted"/>
<gene>
    <name evidence="1" type="ORF">KHB02_09060</name>
</gene>